<comment type="caution">
    <text evidence="2">The sequence shown here is derived from an EMBL/GenBank/DDBJ whole genome shotgun (WGS) entry which is preliminary data.</text>
</comment>
<evidence type="ECO:0000313" key="3">
    <source>
        <dbReference type="Proteomes" id="UP000298347"/>
    </source>
</evidence>
<evidence type="ECO:0000256" key="1">
    <source>
        <dbReference type="SAM" id="Phobius"/>
    </source>
</evidence>
<dbReference type="Proteomes" id="UP000298347">
    <property type="component" value="Unassembled WGS sequence"/>
</dbReference>
<organism evidence="2 3">
    <name type="scientific">Sporolactobacillus shoreae</name>
    <dbReference type="NCBI Taxonomy" id="1465501"/>
    <lineage>
        <taxon>Bacteria</taxon>
        <taxon>Bacillati</taxon>
        <taxon>Bacillota</taxon>
        <taxon>Bacilli</taxon>
        <taxon>Bacillales</taxon>
        <taxon>Sporolactobacillaceae</taxon>
        <taxon>Sporolactobacillus</taxon>
    </lineage>
</organism>
<keyword evidence="1" id="KW-0812">Transmembrane</keyword>
<proteinExistence type="predicted"/>
<name>A0A4Z0GNC1_9BACL</name>
<gene>
    <name evidence="2" type="ORF">E4665_11975</name>
</gene>
<feature type="transmembrane region" description="Helical" evidence="1">
    <location>
        <begin position="12"/>
        <end position="34"/>
    </location>
</feature>
<feature type="transmembrane region" description="Helical" evidence="1">
    <location>
        <begin position="82"/>
        <end position="105"/>
    </location>
</feature>
<dbReference type="AlphaFoldDB" id="A0A4Z0GNC1"/>
<accession>A0A4Z0GNC1</accession>
<dbReference type="EMBL" id="SRJD01000014">
    <property type="protein sequence ID" value="TGA97340.1"/>
    <property type="molecule type" value="Genomic_DNA"/>
</dbReference>
<dbReference type="RefSeq" id="WP_135349028.1">
    <property type="nucleotide sequence ID" value="NZ_SRJD01000014.1"/>
</dbReference>
<keyword evidence="1" id="KW-1133">Transmembrane helix</keyword>
<reference evidence="2 3" key="1">
    <citation type="journal article" date="2015" name="Int. J. Syst. Evol. Microbiol.">
        <title>Sporolactobacillus shoreae sp. nov. and Sporolactobacillus spathodeae sp. nov., two spore-forming lactic acid bacteria isolated from tree barks in Thailand.</title>
        <authorList>
            <person name="Thamacharoensuk T."/>
            <person name="Kitahara M."/>
            <person name="Ohkuma M."/>
            <person name="Thongchul N."/>
            <person name="Tanasupawat S."/>
        </authorList>
    </citation>
    <scope>NUCLEOTIDE SEQUENCE [LARGE SCALE GENOMIC DNA]</scope>
    <source>
        <strain evidence="2 3">BK92</strain>
    </source>
</reference>
<protein>
    <submittedName>
        <fullName evidence="2">Uncharacterized protein</fullName>
    </submittedName>
</protein>
<keyword evidence="1" id="KW-0472">Membrane</keyword>
<feature type="transmembrane region" description="Helical" evidence="1">
    <location>
        <begin position="46"/>
        <end position="70"/>
    </location>
</feature>
<sequence length="107" mass="12464">MKKKWTNQMTFPIITMIFATTTVFFCLSSIGVFFPQPWIEINFAEFFYIMTLFFSLTGMITYVISIVRLWKNYKHPSLKIGLNVCLLTFVLCSLFIIFLIMASYAGV</sequence>
<keyword evidence="3" id="KW-1185">Reference proteome</keyword>
<evidence type="ECO:0000313" key="2">
    <source>
        <dbReference type="EMBL" id="TGA97340.1"/>
    </source>
</evidence>